<proteinExistence type="inferred from homology"/>
<dbReference type="Proteomes" id="UP000799776">
    <property type="component" value="Unassembled WGS sequence"/>
</dbReference>
<dbReference type="InterPro" id="IPR036959">
    <property type="entry name" value="Peptidase_C12_UCH_sf"/>
</dbReference>
<evidence type="ECO:0000256" key="7">
    <source>
        <dbReference type="RuleBase" id="RU361215"/>
    </source>
</evidence>
<evidence type="ECO:0000256" key="6">
    <source>
        <dbReference type="PROSITE-ProRule" id="PRU01393"/>
    </source>
</evidence>
<feature type="compositionally biased region" description="Basic and acidic residues" evidence="8">
    <location>
        <begin position="12"/>
        <end position="26"/>
    </location>
</feature>
<keyword evidence="2 6" id="KW-0645">Protease</keyword>
<dbReference type="Pfam" id="PF01088">
    <property type="entry name" value="Peptidase_C12"/>
    <property type="match status" value="1"/>
</dbReference>
<dbReference type="GO" id="GO:0006511">
    <property type="term" value="P:ubiquitin-dependent protein catabolic process"/>
    <property type="evidence" value="ECO:0007669"/>
    <property type="project" value="UniProtKB-UniRule"/>
</dbReference>
<evidence type="ECO:0000256" key="1">
    <source>
        <dbReference type="ARBA" id="ARBA00000707"/>
    </source>
</evidence>
<sequence length="429" mass="48243">MATRASKRRKVKDAQNRDAIPPEHRAFPKNPLDAATSEDKRNWQGFCEIENDPAFFNVMLREFGVQGVKVNEVFGLDEALLAMLPKPVYGLIFLFRYVDDGFENQESTCPENVWFANQIQGNACATVALLNIVMNVPDLDIGPNLESFKDFTKDFTPVNRGEQLVHFEFVKTIHNSFARKIDMMNIDLGMKDEFESSNTRAAKKSQKKGNDADAAFHFIAFMPIDGDVWKLDGLDRQPQKLGHNRKESVGDGDWLEAISSNLAARMAQYEEQQVEFGLLSLTKDPIIDARRELAGNIRIIQAIEERLQSVNHDWRSFNPTPDGTEDDVLNGPTSGLHITAESIMNSQNPELITRKLGSEDDAETLFDLRQKYVTEQASLIAAILDEDASACADEVKAESCRHDYGPLIRTWLGMLAENDVLKELVEESG</sequence>
<dbReference type="OrthoDB" id="1924260at2759"/>
<evidence type="ECO:0000256" key="2">
    <source>
        <dbReference type="ARBA" id="ARBA00022670"/>
    </source>
</evidence>
<dbReference type="AlphaFoldDB" id="A0A9P4HQY0"/>
<dbReference type="EMBL" id="ML978725">
    <property type="protein sequence ID" value="KAF2086290.1"/>
    <property type="molecule type" value="Genomic_DNA"/>
</dbReference>
<dbReference type="InterPro" id="IPR038765">
    <property type="entry name" value="Papain-like_cys_pep_sf"/>
</dbReference>
<evidence type="ECO:0000256" key="3">
    <source>
        <dbReference type="ARBA" id="ARBA00022786"/>
    </source>
</evidence>
<accession>A0A9P4HQY0</accession>
<dbReference type="Gene3D" id="3.40.532.10">
    <property type="entry name" value="Peptidase C12, ubiquitin carboxyl-terminal hydrolase"/>
    <property type="match status" value="1"/>
</dbReference>
<feature type="active site" description="Nucleophile" evidence="6">
    <location>
        <position position="124"/>
    </location>
</feature>
<dbReference type="PANTHER" id="PTHR10589">
    <property type="entry name" value="UBIQUITIN CARBOXYL-TERMINAL HYDROLASE"/>
    <property type="match status" value="1"/>
</dbReference>
<keyword evidence="5 6" id="KW-0788">Thiol protease</keyword>
<dbReference type="SUPFAM" id="SSF54001">
    <property type="entry name" value="Cysteine proteinases"/>
    <property type="match status" value="1"/>
</dbReference>
<evidence type="ECO:0000259" key="9">
    <source>
        <dbReference type="PROSITE" id="PS52048"/>
    </source>
</evidence>
<dbReference type="PROSITE" id="PS52048">
    <property type="entry name" value="UCH_DOMAIN"/>
    <property type="match status" value="1"/>
</dbReference>
<dbReference type="GO" id="GO:0005737">
    <property type="term" value="C:cytoplasm"/>
    <property type="evidence" value="ECO:0007669"/>
    <property type="project" value="TreeGrafter"/>
</dbReference>
<name>A0A9P4HQY0_9PEZI</name>
<reference evidence="10" key="1">
    <citation type="journal article" date="2020" name="Stud. Mycol.">
        <title>101 Dothideomycetes genomes: a test case for predicting lifestyles and emergence of pathogens.</title>
        <authorList>
            <person name="Haridas S."/>
            <person name="Albert R."/>
            <person name="Binder M."/>
            <person name="Bloem J."/>
            <person name="Labutti K."/>
            <person name="Salamov A."/>
            <person name="Andreopoulos B."/>
            <person name="Baker S."/>
            <person name="Barry K."/>
            <person name="Bills G."/>
            <person name="Bluhm B."/>
            <person name="Cannon C."/>
            <person name="Castanera R."/>
            <person name="Culley D."/>
            <person name="Daum C."/>
            <person name="Ezra D."/>
            <person name="Gonzalez J."/>
            <person name="Henrissat B."/>
            <person name="Kuo A."/>
            <person name="Liang C."/>
            <person name="Lipzen A."/>
            <person name="Lutzoni F."/>
            <person name="Magnuson J."/>
            <person name="Mondo S."/>
            <person name="Nolan M."/>
            <person name="Ohm R."/>
            <person name="Pangilinan J."/>
            <person name="Park H.-J."/>
            <person name="Ramirez L."/>
            <person name="Alfaro M."/>
            <person name="Sun H."/>
            <person name="Tritt A."/>
            <person name="Yoshinaga Y."/>
            <person name="Zwiers L.-H."/>
            <person name="Turgeon B."/>
            <person name="Goodwin S."/>
            <person name="Spatafora J."/>
            <person name="Crous P."/>
            <person name="Grigoriev I."/>
        </authorList>
    </citation>
    <scope>NUCLEOTIDE SEQUENCE</scope>
    <source>
        <strain evidence="10">CBS 121410</strain>
    </source>
</reference>
<dbReference type="PANTHER" id="PTHR10589:SF29">
    <property type="entry name" value="UBIQUITIN CARBOXYL-TERMINAL HYDROLASE"/>
    <property type="match status" value="1"/>
</dbReference>
<feature type="site" description="Transition state stabilizer" evidence="6">
    <location>
        <position position="118"/>
    </location>
</feature>
<feature type="site" description="Important for enzyme activity" evidence="6">
    <location>
        <position position="232"/>
    </location>
</feature>
<dbReference type="PRINTS" id="PR00707">
    <property type="entry name" value="UBCTHYDRLASE"/>
</dbReference>
<feature type="domain" description="UCH catalytic" evidence="9">
    <location>
        <begin position="45"/>
        <end position="283"/>
    </location>
</feature>
<dbReference type="GO" id="GO:0016579">
    <property type="term" value="P:protein deubiquitination"/>
    <property type="evidence" value="ECO:0007669"/>
    <property type="project" value="TreeGrafter"/>
</dbReference>
<dbReference type="InterPro" id="IPR001578">
    <property type="entry name" value="Peptidase_C12_UCH"/>
</dbReference>
<evidence type="ECO:0000256" key="5">
    <source>
        <dbReference type="ARBA" id="ARBA00022807"/>
    </source>
</evidence>
<feature type="compositionally biased region" description="Basic residues" evidence="8">
    <location>
        <begin position="1"/>
        <end position="11"/>
    </location>
</feature>
<dbReference type="GO" id="GO:0004843">
    <property type="term" value="F:cysteine-type deubiquitinase activity"/>
    <property type="evidence" value="ECO:0007669"/>
    <property type="project" value="UniProtKB-UniRule"/>
</dbReference>
<organism evidence="10 11">
    <name type="scientific">Saccharata proteae CBS 121410</name>
    <dbReference type="NCBI Taxonomy" id="1314787"/>
    <lineage>
        <taxon>Eukaryota</taxon>
        <taxon>Fungi</taxon>
        <taxon>Dikarya</taxon>
        <taxon>Ascomycota</taxon>
        <taxon>Pezizomycotina</taxon>
        <taxon>Dothideomycetes</taxon>
        <taxon>Dothideomycetes incertae sedis</taxon>
        <taxon>Botryosphaeriales</taxon>
        <taxon>Saccharataceae</taxon>
        <taxon>Saccharata</taxon>
    </lineage>
</organism>
<evidence type="ECO:0000256" key="8">
    <source>
        <dbReference type="SAM" id="MobiDB-lite"/>
    </source>
</evidence>
<feature type="region of interest" description="Disordered" evidence="8">
    <location>
        <begin position="1"/>
        <end position="34"/>
    </location>
</feature>
<feature type="active site" description="Proton donor" evidence="6">
    <location>
        <position position="217"/>
    </location>
</feature>
<gene>
    <name evidence="10" type="ORF">K490DRAFT_44487</name>
</gene>
<evidence type="ECO:0000313" key="10">
    <source>
        <dbReference type="EMBL" id="KAF2086290.1"/>
    </source>
</evidence>
<comment type="caution">
    <text evidence="10">The sequence shown here is derived from an EMBL/GenBank/DDBJ whole genome shotgun (WGS) entry which is preliminary data.</text>
</comment>
<keyword evidence="4 6" id="KW-0378">Hydrolase</keyword>
<dbReference type="EC" id="3.4.19.12" evidence="7"/>
<evidence type="ECO:0000256" key="4">
    <source>
        <dbReference type="ARBA" id="ARBA00022801"/>
    </source>
</evidence>
<comment type="similarity">
    <text evidence="6 7">Belongs to the peptidase C12 family.</text>
</comment>
<dbReference type="PROSITE" id="PS52049">
    <property type="entry name" value="ULD"/>
    <property type="match status" value="1"/>
</dbReference>
<dbReference type="FunFam" id="3.40.532.10:FF:000010">
    <property type="entry name" value="Ubiquitin carboxyl-terminal hydrolase"/>
    <property type="match status" value="1"/>
</dbReference>
<evidence type="ECO:0000313" key="11">
    <source>
        <dbReference type="Proteomes" id="UP000799776"/>
    </source>
</evidence>
<comment type="catalytic activity">
    <reaction evidence="1 6 7">
        <text>Thiol-dependent hydrolysis of ester, thioester, amide, peptide and isopeptide bonds formed by the C-terminal Gly of ubiquitin (a 76-residue protein attached to proteins as an intracellular targeting signal).</text>
        <dbReference type="EC" id="3.4.19.12"/>
    </reaction>
</comment>
<keyword evidence="3 6" id="KW-0833">Ubl conjugation pathway</keyword>
<keyword evidence="11" id="KW-1185">Reference proteome</keyword>
<protein>
    <recommendedName>
        <fullName evidence="7">Ubiquitin carboxyl-terminal hydrolase</fullName>
        <ecNumber evidence="7">3.4.19.12</ecNumber>
    </recommendedName>
</protein>